<evidence type="ECO:0000313" key="1">
    <source>
        <dbReference type="EMBL" id="GFD56616.1"/>
    </source>
</evidence>
<name>A0A699XFI8_TANCI</name>
<organism evidence="1">
    <name type="scientific">Tanacetum cinerariifolium</name>
    <name type="common">Dalmatian daisy</name>
    <name type="synonym">Chrysanthemum cinerariifolium</name>
    <dbReference type="NCBI Taxonomy" id="118510"/>
    <lineage>
        <taxon>Eukaryota</taxon>
        <taxon>Viridiplantae</taxon>
        <taxon>Streptophyta</taxon>
        <taxon>Embryophyta</taxon>
        <taxon>Tracheophyta</taxon>
        <taxon>Spermatophyta</taxon>
        <taxon>Magnoliopsida</taxon>
        <taxon>eudicotyledons</taxon>
        <taxon>Gunneridae</taxon>
        <taxon>Pentapetalae</taxon>
        <taxon>asterids</taxon>
        <taxon>campanulids</taxon>
        <taxon>Asterales</taxon>
        <taxon>Asteraceae</taxon>
        <taxon>Asteroideae</taxon>
        <taxon>Anthemideae</taxon>
        <taxon>Anthemidinae</taxon>
        <taxon>Tanacetum</taxon>
    </lineage>
</organism>
<sequence>ERFAAVARGPDGRVSSN</sequence>
<protein>
    <submittedName>
        <fullName evidence="1">Uncharacterized protein</fullName>
    </submittedName>
</protein>
<dbReference type="AlphaFoldDB" id="A0A699XFI8"/>
<gene>
    <name evidence="1" type="ORF">Tci_928585</name>
</gene>
<proteinExistence type="predicted"/>
<reference evidence="1" key="1">
    <citation type="journal article" date="2019" name="Sci. Rep.">
        <title>Draft genome of Tanacetum cinerariifolium, the natural source of mosquito coil.</title>
        <authorList>
            <person name="Yamashiro T."/>
            <person name="Shiraishi A."/>
            <person name="Satake H."/>
            <person name="Nakayama K."/>
        </authorList>
    </citation>
    <scope>NUCLEOTIDE SEQUENCE</scope>
</reference>
<comment type="caution">
    <text evidence="1">The sequence shown here is derived from an EMBL/GenBank/DDBJ whole genome shotgun (WGS) entry which is preliminary data.</text>
</comment>
<dbReference type="EMBL" id="BKCJ011831533">
    <property type="protein sequence ID" value="GFD56616.1"/>
    <property type="molecule type" value="Genomic_DNA"/>
</dbReference>
<accession>A0A699XFI8</accession>
<feature type="non-terminal residue" evidence="1">
    <location>
        <position position="1"/>
    </location>
</feature>